<dbReference type="PANTHER" id="PTHR12565">
    <property type="entry name" value="STEROL REGULATORY ELEMENT-BINDING PROTEIN"/>
    <property type="match status" value="1"/>
</dbReference>
<dbReference type="GO" id="GO:0003700">
    <property type="term" value="F:DNA-binding transcription factor activity"/>
    <property type="evidence" value="ECO:0007669"/>
    <property type="project" value="TreeGrafter"/>
</dbReference>
<dbReference type="Gene3D" id="4.10.280.10">
    <property type="entry name" value="Helix-loop-helix DNA-binding domain"/>
    <property type="match status" value="1"/>
</dbReference>
<dbReference type="InterPro" id="IPR024097">
    <property type="entry name" value="bHLH_ZIP_TF"/>
</dbReference>
<dbReference type="InterPro" id="IPR036638">
    <property type="entry name" value="HLH_DNA-bd_sf"/>
</dbReference>
<gene>
    <name evidence="8" type="ORF">MUK42_17979</name>
</gene>
<organism evidence="8 9">
    <name type="scientific">Musa troglodytarum</name>
    <name type="common">fe'i banana</name>
    <dbReference type="NCBI Taxonomy" id="320322"/>
    <lineage>
        <taxon>Eukaryota</taxon>
        <taxon>Viridiplantae</taxon>
        <taxon>Streptophyta</taxon>
        <taxon>Embryophyta</taxon>
        <taxon>Tracheophyta</taxon>
        <taxon>Spermatophyta</taxon>
        <taxon>Magnoliopsida</taxon>
        <taxon>Liliopsida</taxon>
        <taxon>Zingiberales</taxon>
        <taxon>Musaceae</taxon>
        <taxon>Musa</taxon>
    </lineage>
</organism>
<sequence length="278" mass="30499">MGSCYLPSANAPPEVAAATGAKALESGISSLDTANSDLSFPLVVDSTSAGGVPQMERHLEKTKNRDAISSSSDQSKEVEVERVGDRRKREAEMIPGPPAGYIHVRARRGQATDSHSIAERVRREKISQRMKLLQSLVPGCDKFLSMRLALLNPTLHDLDEECSGGHLEQQLQETWNVSQASLSVQYSVLQASPIQRRDFDEATATHPMAGNSAHLSLHGQDSIDALLVSGQTLLHRYLVLPSFHLLEVMHICMIALLFQGNGTRLLMQVDDQRILEVE</sequence>
<comment type="subcellular location">
    <subcellularLocation>
        <location evidence="1">Nucleus</location>
    </subcellularLocation>
</comment>
<dbReference type="GO" id="GO:0005634">
    <property type="term" value="C:nucleus"/>
    <property type="evidence" value="ECO:0007669"/>
    <property type="project" value="UniProtKB-SubCell"/>
</dbReference>
<keyword evidence="4" id="KW-0804">Transcription</keyword>
<dbReference type="Proteomes" id="UP001055439">
    <property type="component" value="Chromosome 8"/>
</dbReference>
<evidence type="ECO:0000256" key="2">
    <source>
        <dbReference type="ARBA" id="ARBA00005510"/>
    </source>
</evidence>
<name>A0A9E7H5D2_9LILI</name>
<proteinExistence type="inferred from homology"/>
<dbReference type="InterPro" id="IPR011598">
    <property type="entry name" value="bHLH_dom"/>
</dbReference>
<dbReference type="GO" id="GO:0046983">
    <property type="term" value="F:protein dimerization activity"/>
    <property type="evidence" value="ECO:0007669"/>
    <property type="project" value="InterPro"/>
</dbReference>
<evidence type="ECO:0000256" key="6">
    <source>
        <dbReference type="SAM" id="MobiDB-lite"/>
    </source>
</evidence>
<keyword evidence="3" id="KW-0805">Transcription regulation</keyword>
<keyword evidence="9" id="KW-1185">Reference proteome</keyword>
<feature type="compositionally biased region" description="Basic and acidic residues" evidence="6">
    <location>
        <begin position="74"/>
        <end position="92"/>
    </location>
</feature>
<comment type="similarity">
    <text evidence="2">Belongs to the bHLH protein family.</text>
</comment>
<evidence type="ECO:0000259" key="7">
    <source>
        <dbReference type="PROSITE" id="PS50888"/>
    </source>
</evidence>
<dbReference type="PANTHER" id="PTHR12565:SF465">
    <property type="entry name" value="TRANSCRIPTION FACTOR BHLH49-LIKE"/>
    <property type="match status" value="1"/>
</dbReference>
<evidence type="ECO:0000256" key="3">
    <source>
        <dbReference type="ARBA" id="ARBA00023015"/>
    </source>
</evidence>
<evidence type="ECO:0000256" key="5">
    <source>
        <dbReference type="ARBA" id="ARBA00023242"/>
    </source>
</evidence>
<feature type="domain" description="BHLH" evidence="7">
    <location>
        <begin position="110"/>
        <end position="161"/>
    </location>
</feature>
<keyword evidence="8" id="KW-0238">DNA-binding</keyword>
<dbReference type="AlphaFoldDB" id="A0A9E7H5D2"/>
<evidence type="ECO:0000256" key="1">
    <source>
        <dbReference type="ARBA" id="ARBA00004123"/>
    </source>
</evidence>
<evidence type="ECO:0000313" key="9">
    <source>
        <dbReference type="Proteomes" id="UP001055439"/>
    </source>
</evidence>
<dbReference type="SUPFAM" id="SSF47459">
    <property type="entry name" value="HLH, helix-loop-helix DNA-binding domain"/>
    <property type="match status" value="1"/>
</dbReference>
<dbReference type="PROSITE" id="PS50888">
    <property type="entry name" value="BHLH"/>
    <property type="match status" value="1"/>
</dbReference>
<keyword evidence="5" id="KW-0539">Nucleus</keyword>
<dbReference type="EMBL" id="CP097510">
    <property type="protein sequence ID" value="URE23538.1"/>
    <property type="molecule type" value="Genomic_DNA"/>
</dbReference>
<dbReference type="GO" id="GO:0003677">
    <property type="term" value="F:DNA binding"/>
    <property type="evidence" value="ECO:0007669"/>
    <property type="project" value="UniProtKB-KW"/>
</dbReference>
<protein>
    <submittedName>
        <fullName evidence="8">Helix-loop-helix DNA-binding domain</fullName>
    </submittedName>
</protein>
<evidence type="ECO:0000256" key="4">
    <source>
        <dbReference type="ARBA" id="ARBA00023163"/>
    </source>
</evidence>
<reference evidence="8" key="1">
    <citation type="submission" date="2022-05" db="EMBL/GenBank/DDBJ databases">
        <title>The Musa troglodytarum L. genome provides insights into the mechanism of non-climacteric behaviour and enrichment of carotenoids.</title>
        <authorList>
            <person name="Wang J."/>
        </authorList>
    </citation>
    <scope>NUCLEOTIDE SEQUENCE</scope>
    <source>
        <tissue evidence="8">Leaf</tissue>
    </source>
</reference>
<accession>A0A9E7H5D2</accession>
<dbReference type="OrthoDB" id="8062037at2759"/>
<feature type="region of interest" description="Disordered" evidence="6">
    <location>
        <begin position="58"/>
        <end position="100"/>
    </location>
</feature>
<evidence type="ECO:0000313" key="8">
    <source>
        <dbReference type="EMBL" id="URE23538.1"/>
    </source>
</evidence>